<feature type="compositionally biased region" description="Low complexity" evidence="1">
    <location>
        <begin position="134"/>
        <end position="149"/>
    </location>
</feature>
<name>A0A7E4W8D1_PANRE</name>
<feature type="region of interest" description="Disordered" evidence="1">
    <location>
        <begin position="83"/>
        <end position="106"/>
    </location>
</feature>
<feature type="compositionally biased region" description="Basic and acidic residues" evidence="1">
    <location>
        <begin position="373"/>
        <end position="382"/>
    </location>
</feature>
<dbReference type="Proteomes" id="UP000492821">
    <property type="component" value="Unassembled WGS sequence"/>
</dbReference>
<keyword evidence="3" id="KW-1185">Reference proteome</keyword>
<feature type="region of interest" description="Disordered" evidence="1">
    <location>
        <begin position="354"/>
        <end position="382"/>
    </location>
</feature>
<evidence type="ECO:0000256" key="1">
    <source>
        <dbReference type="SAM" id="MobiDB-lite"/>
    </source>
</evidence>
<organism evidence="3 4">
    <name type="scientific">Panagrellus redivivus</name>
    <name type="common">Microworm</name>
    <dbReference type="NCBI Taxonomy" id="6233"/>
    <lineage>
        <taxon>Eukaryota</taxon>
        <taxon>Metazoa</taxon>
        <taxon>Ecdysozoa</taxon>
        <taxon>Nematoda</taxon>
        <taxon>Chromadorea</taxon>
        <taxon>Rhabditida</taxon>
        <taxon>Tylenchina</taxon>
        <taxon>Panagrolaimomorpha</taxon>
        <taxon>Panagrolaimoidea</taxon>
        <taxon>Panagrolaimidae</taxon>
        <taxon>Panagrellus</taxon>
    </lineage>
</organism>
<reference evidence="4" key="2">
    <citation type="submission" date="2020-10" db="UniProtKB">
        <authorList>
            <consortium name="WormBaseParasite"/>
        </authorList>
    </citation>
    <scope>IDENTIFICATION</scope>
</reference>
<accession>A0A7E4W8D1</accession>
<feature type="region of interest" description="Disordered" evidence="1">
    <location>
        <begin position="234"/>
        <end position="253"/>
    </location>
</feature>
<feature type="region of interest" description="Disordered" evidence="1">
    <location>
        <begin position="127"/>
        <end position="154"/>
    </location>
</feature>
<feature type="chain" id="PRO_5028935074" evidence="2">
    <location>
        <begin position="17"/>
        <end position="382"/>
    </location>
</feature>
<sequence>MISIFVLSITILPILAQPWHSRFADYNDYEPVLLLPPDHHIQHVSRPIEMRAAPRYRPLGGPVAYGSANVENPPTPAMASFFPMNPSTDAKRSAPSPAQSSSDTVSDFMNRLVTTLPQIAEKVAKMAPPEGRSNNNNNQNVNNDRGFNNFGSNSAEEFSNLEEDFTDNIKKSGLGMFFVTERPSVASAAAGGFGGGDSSEKPEERLQKGLGSLFKSMPDPNSLFSFDNLFKAFSNKPPTPEATTKSPSQSRTDDKIYDMRLVHGTPILKEEDESSEVIQKPDEFVEGFTATAAPTPTTTTANPAENLLGTILSGKLDQVDWIGALFKPNSIAGAGEQNPLSTFFKGGFFGSGLDDDSSAGSRAENSESNSKITKPDDRNFFN</sequence>
<dbReference type="WBParaSite" id="Pan_g8545.t1">
    <property type="protein sequence ID" value="Pan_g8545.t1"/>
    <property type="gene ID" value="Pan_g8545"/>
</dbReference>
<keyword evidence="2" id="KW-0732">Signal</keyword>
<proteinExistence type="predicted"/>
<feature type="compositionally biased region" description="Polar residues" evidence="1">
    <location>
        <begin position="241"/>
        <end position="250"/>
    </location>
</feature>
<evidence type="ECO:0000313" key="3">
    <source>
        <dbReference type="Proteomes" id="UP000492821"/>
    </source>
</evidence>
<reference evidence="3" key="1">
    <citation type="journal article" date="2013" name="Genetics">
        <title>The draft genome and transcriptome of Panagrellus redivivus are shaped by the harsh demands of a free-living lifestyle.</title>
        <authorList>
            <person name="Srinivasan J."/>
            <person name="Dillman A.R."/>
            <person name="Macchietto M.G."/>
            <person name="Heikkinen L."/>
            <person name="Lakso M."/>
            <person name="Fracchia K.M."/>
            <person name="Antoshechkin I."/>
            <person name="Mortazavi A."/>
            <person name="Wong G."/>
            <person name="Sternberg P.W."/>
        </authorList>
    </citation>
    <scope>NUCLEOTIDE SEQUENCE [LARGE SCALE GENOMIC DNA]</scope>
    <source>
        <strain evidence="3">MT8872</strain>
    </source>
</reference>
<feature type="compositionally biased region" description="Polar residues" evidence="1">
    <location>
        <begin position="96"/>
        <end position="106"/>
    </location>
</feature>
<evidence type="ECO:0000256" key="2">
    <source>
        <dbReference type="SAM" id="SignalP"/>
    </source>
</evidence>
<dbReference type="AlphaFoldDB" id="A0A7E4W8D1"/>
<evidence type="ECO:0000313" key="4">
    <source>
        <dbReference type="WBParaSite" id="Pan_g8545.t1"/>
    </source>
</evidence>
<protein>
    <submittedName>
        <fullName evidence="4">DUF148 domain-containing protein</fullName>
    </submittedName>
</protein>
<feature type="signal peptide" evidence="2">
    <location>
        <begin position="1"/>
        <end position="16"/>
    </location>
</feature>